<protein>
    <submittedName>
        <fullName evidence="1">Uncharacterized protein</fullName>
    </submittedName>
</protein>
<dbReference type="Proteomes" id="UP000222295">
    <property type="component" value="Segment"/>
</dbReference>
<evidence type="ECO:0000313" key="2">
    <source>
        <dbReference type="Proteomes" id="UP000222295"/>
    </source>
</evidence>
<organism evidence="1 2">
    <name type="scientific">Azobacteroides phage ProJPt-Bp1</name>
    <dbReference type="NCBI Taxonomy" id="1920526"/>
    <lineage>
        <taxon>Viruses</taxon>
        <taxon>Duplodnaviria</taxon>
        <taxon>Heunggongvirae</taxon>
        <taxon>Uroviricota</taxon>
        <taxon>Caudoviricetes</taxon>
        <taxon>Crassvirales</taxon>
        <taxon>Suoliviridae</taxon>
        <taxon>Dechshavirus</taxon>
        <taxon>Dechshavirus japanensis</taxon>
    </lineage>
</organism>
<proteinExistence type="predicted"/>
<accession>A0A1V1FPP4</accession>
<dbReference type="GeneID" id="65105599"/>
<keyword evidence="2" id="KW-1185">Reference proteome</keyword>
<evidence type="ECO:0000313" key="1">
    <source>
        <dbReference type="EMBL" id="BAX03442.1"/>
    </source>
</evidence>
<reference evidence="1 2" key="1">
    <citation type="journal article" date="2017" name="Microbes Environ.">
        <title>Discovery and Complete Genome Sequence of a Bacteriophage from an Obligate Intracellular Symbiont of a Cellulolytic Protist in the Termite Gut.</title>
        <authorList>
            <person name="Pramono A.K."/>
            <person name="Kuwahara H."/>
            <person name="Itoh T."/>
            <person name="Toyoda A."/>
            <person name="Yamada A."/>
            <person name="Hongoh Y."/>
        </authorList>
    </citation>
    <scope>NUCLEOTIDE SEQUENCE [LARGE SCALE GENOMIC DNA]</scope>
    <source>
        <strain evidence="1">ProJPt-Bp1</strain>
    </source>
</reference>
<dbReference type="RefSeq" id="YP_010088165.1">
    <property type="nucleotide sequence ID" value="NC_055706.1"/>
</dbReference>
<dbReference type="InterPro" id="IPR057118">
    <property type="entry name" value="R1-like"/>
</dbReference>
<sequence>MIMHFEKPEVILEKLITDLDLKDNQFSMKKFMRWGGEAIAHIGALHRLPILNNEIEQNIEDGSIQLPLYAKQLHYVGYQNADVNDDDFDSTKFIEIKKYVGANIVMDDPADPPIFYLHLLAKEEGGEPIITSVAFNKSTGAGVARFSSIPVSKDRWLVPTLESYQEAVYWYIVMKVLYQEVFRGKQEKIQPYTYAAGMWSNFRNLAYGELMMPDKWEMDDLGQELSLGISYSGLNPRRTPLLPDQSAYTNIPIVINETHLGSGLPDPVIPIKKDK</sequence>
<dbReference type="KEGG" id="vg:65105599"/>
<dbReference type="EMBL" id="AP017903">
    <property type="protein sequence ID" value="BAX03442.1"/>
    <property type="molecule type" value="Genomic_DNA"/>
</dbReference>
<name>A0A1V1FPP4_9CAUD</name>
<dbReference type="Pfam" id="PF24228">
    <property type="entry name" value="CrAss_Ring_1"/>
    <property type="match status" value="1"/>
</dbReference>